<dbReference type="RefSeq" id="WP_214972460.1">
    <property type="nucleotide sequence ID" value="NZ_JABBLP010000019.1"/>
</dbReference>
<evidence type="ECO:0000313" key="3">
    <source>
        <dbReference type="Proteomes" id="UP001255050"/>
    </source>
</evidence>
<evidence type="ECO:0000313" key="2">
    <source>
        <dbReference type="EMBL" id="MDR5602083.1"/>
    </source>
</evidence>
<feature type="compositionally biased region" description="Polar residues" evidence="1">
    <location>
        <begin position="169"/>
        <end position="179"/>
    </location>
</feature>
<proteinExistence type="predicted"/>
<dbReference type="Proteomes" id="UP001255050">
    <property type="component" value="Unassembled WGS sequence"/>
</dbReference>
<organism evidence="2 3">
    <name type="scientific">Staphylococcus coagulans</name>
    <dbReference type="NCBI Taxonomy" id="74706"/>
    <lineage>
        <taxon>Bacteria</taxon>
        <taxon>Bacillati</taxon>
        <taxon>Bacillota</taxon>
        <taxon>Bacilli</taxon>
        <taxon>Bacillales</taxon>
        <taxon>Staphylococcaceae</taxon>
        <taxon>Staphylococcus</taxon>
    </lineage>
</organism>
<reference evidence="2 3" key="1">
    <citation type="submission" date="2023-08" db="EMBL/GenBank/DDBJ databases">
        <title>Whole genome sequencing of Staphylococcus coagulans NN-2474.</title>
        <authorList>
            <person name="Kropotov V.S."/>
            <person name="Boriskina E.V."/>
            <person name="Gordinskaya N.A."/>
            <person name="Shkurkina I.S."/>
            <person name="Kryazhev D.V."/>
            <person name="Alekseeva A.E."/>
            <person name="Makhova M.A."/>
        </authorList>
    </citation>
    <scope>NUCLEOTIDE SEQUENCE [LARGE SCALE GENOMIC DNA]</scope>
    <source>
        <strain evidence="2 3">NN-2474</strain>
    </source>
</reference>
<feature type="region of interest" description="Disordered" evidence="1">
    <location>
        <begin position="156"/>
        <end position="191"/>
    </location>
</feature>
<feature type="compositionally biased region" description="Basic and acidic residues" evidence="1">
    <location>
        <begin position="156"/>
        <end position="168"/>
    </location>
</feature>
<gene>
    <name evidence="2" type="ORF">RCO12_01405</name>
</gene>
<accession>A0ABU1EW09</accession>
<comment type="caution">
    <text evidence="2">The sequence shown here is derived from an EMBL/GenBank/DDBJ whole genome shotgun (WGS) entry which is preliminary data.</text>
</comment>
<protein>
    <submittedName>
        <fullName evidence="2">Phage tail protein</fullName>
    </submittedName>
</protein>
<dbReference type="EMBL" id="JAVJGV010000003">
    <property type="protein sequence ID" value="MDR5602083.1"/>
    <property type="molecule type" value="Genomic_DNA"/>
</dbReference>
<sequence>MATSYIAVCEPTNNSLGMAGVLVSDLLEGEEKVSAELSEKIVAGKKDYDYTSVAEELSLTFGYIPGDKGQTQFKKAIKDRKQIKVWLIEKKKRKDGYHAAFGYALVEEHSKSFDDEEDKIEVTLKVKFNTADGVFTDLPKSWLDASVAGTTVEFEKPGEYTGDLEERQSTSQKFETTISSRDDGHEDEEVM</sequence>
<keyword evidence="3" id="KW-1185">Reference proteome</keyword>
<evidence type="ECO:0000256" key="1">
    <source>
        <dbReference type="SAM" id="MobiDB-lite"/>
    </source>
</evidence>
<name>A0ABU1EW09_9STAP</name>